<dbReference type="Gene3D" id="1.10.3210.10">
    <property type="entry name" value="Hypothetical protein af1432"/>
    <property type="match status" value="1"/>
</dbReference>
<feature type="domain" description="HPt" evidence="4">
    <location>
        <begin position="13"/>
        <end position="113"/>
    </location>
</feature>
<evidence type="ECO:0000313" key="7">
    <source>
        <dbReference type="Proteomes" id="UP000323671"/>
    </source>
</evidence>
<sequence>MFAADALFALPPDESSFHDFADALTDLVPAVEGNVHRLRRAPDDAGEVASLFRALHNLKGDAALCRFAPGVAIAHPLETLLARVRAKEMPFDGAMAETVLLALDRLELTVEALVRGDTQTAPGNLRLPALIAGLERLAGAPPAQIPALALEVIEQVTGFRPTHLDDGDEPPAPRTPTVPAAPAGPQQDDLQFFRSLADRFEARSPRYAGRTERQRDLALDINADAGQPVPPAQLEAAVYLHDLGMMLLPDPLWLRPGSLTDTERQALMRHPEDGAGLLARMPGWQAAAEIVAQHHEMPDGRGYPHGLKNGAIAPGAKILAIVDAFEAVMLKHKDRGLARSTLRAVAEINACENQFAPEFIAPFNRVMRRRLERPGE</sequence>
<evidence type="ECO:0000256" key="1">
    <source>
        <dbReference type="ARBA" id="ARBA00023012"/>
    </source>
</evidence>
<dbReference type="GO" id="GO:0000160">
    <property type="term" value="P:phosphorelay signal transduction system"/>
    <property type="evidence" value="ECO:0007669"/>
    <property type="project" value="UniProtKB-KW"/>
</dbReference>
<dbReference type="Gene3D" id="1.20.120.160">
    <property type="entry name" value="HPT domain"/>
    <property type="match status" value="1"/>
</dbReference>
<evidence type="ECO:0000259" key="5">
    <source>
        <dbReference type="PROSITE" id="PS51832"/>
    </source>
</evidence>
<dbReference type="GO" id="GO:0004672">
    <property type="term" value="F:protein kinase activity"/>
    <property type="evidence" value="ECO:0007669"/>
    <property type="project" value="UniProtKB-ARBA"/>
</dbReference>
<dbReference type="CDD" id="cd00077">
    <property type="entry name" value="HDc"/>
    <property type="match status" value="1"/>
</dbReference>
<feature type="domain" description="HD-GYP" evidence="5">
    <location>
        <begin position="182"/>
        <end position="376"/>
    </location>
</feature>
<dbReference type="InterPro" id="IPR036641">
    <property type="entry name" value="HPT_dom_sf"/>
</dbReference>
<reference evidence="6 7" key="1">
    <citation type="submission" date="2017-07" db="EMBL/GenBank/DDBJ databases">
        <title>Complete genome sequence of Oryzomicrobium terrae TPP412.</title>
        <authorList>
            <person name="Chiu L.-W."/>
            <person name="Lo K.-J."/>
            <person name="Tsai Y.-M."/>
            <person name="Lin S.-S."/>
            <person name="Kuo C.-H."/>
            <person name="Liu C.-T."/>
        </authorList>
    </citation>
    <scope>NUCLEOTIDE SEQUENCE [LARGE SCALE GENOMIC DNA]</scope>
    <source>
        <strain evidence="6 7">TPP412</strain>
    </source>
</reference>
<keyword evidence="7" id="KW-1185">Reference proteome</keyword>
<dbReference type="GO" id="GO:0008081">
    <property type="term" value="F:phosphoric diester hydrolase activity"/>
    <property type="evidence" value="ECO:0007669"/>
    <property type="project" value="UniProtKB-ARBA"/>
</dbReference>
<evidence type="ECO:0000256" key="3">
    <source>
        <dbReference type="SAM" id="MobiDB-lite"/>
    </source>
</evidence>
<dbReference type="EMBL" id="CP022579">
    <property type="protein sequence ID" value="QEL64142.1"/>
    <property type="molecule type" value="Genomic_DNA"/>
</dbReference>
<dbReference type="InterPro" id="IPR003607">
    <property type="entry name" value="HD/PDEase_dom"/>
</dbReference>
<dbReference type="SUPFAM" id="SSF109604">
    <property type="entry name" value="HD-domain/PDEase-like"/>
    <property type="match status" value="1"/>
</dbReference>
<keyword evidence="2" id="KW-0597">Phosphoprotein</keyword>
<evidence type="ECO:0000313" key="6">
    <source>
        <dbReference type="EMBL" id="QEL64142.1"/>
    </source>
</evidence>
<accession>A0A5C1E5F0</accession>
<dbReference type="SUPFAM" id="SSF47226">
    <property type="entry name" value="Histidine-containing phosphotransfer domain, HPT domain"/>
    <property type="match status" value="1"/>
</dbReference>
<proteinExistence type="predicted"/>
<keyword evidence="1" id="KW-0902">Two-component regulatory system</keyword>
<dbReference type="AlphaFoldDB" id="A0A5C1E5F0"/>
<dbReference type="Pfam" id="PF13487">
    <property type="entry name" value="HD_5"/>
    <property type="match status" value="1"/>
</dbReference>
<dbReference type="Proteomes" id="UP000323671">
    <property type="component" value="Chromosome"/>
</dbReference>
<dbReference type="PROSITE" id="PS50894">
    <property type="entry name" value="HPT"/>
    <property type="match status" value="1"/>
</dbReference>
<feature type="modified residue" description="Phosphohistidine" evidence="2">
    <location>
        <position position="56"/>
    </location>
</feature>
<dbReference type="PANTHER" id="PTHR45228">
    <property type="entry name" value="CYCLIC DI-GMP PHOSPHODIESTERASE TM_0186-RELATED"/>
    <property type="match status" value="1"/>
</dbReference>
<dbReference type="SMART" id="SM00073">
    <property type="entry name" value="HPT"/>
    <property type="match status" value="1"/>
</dbReference>
<name>A0A5C1E5F0_9RHOO</name>
<evidence type="ECO:0008006" key="8">
    <source>
        <dbReference type="Google" id="ProtNLM"/>
    </source>
</evidence>
<evidence type="ECO:0000256" key="2">
    <source>
        <dbReference type="PROSITE-ProRule" id="PRU00110"/>
    </source>
</evidence>
<organism evidence="6 7">
    <name type="scientific">Oryzomicrobium terrae</name>
    <dbReference type="NCBI Taxonomy" id="1735038"/>
    <lineage>
        <taxon>Bacteria</taxon>
        <taxon>Pseudomonadati</taxon>
        <taxon>Pseudomonadota</taxon>
        <taxon>Betaproteobacteria</taxon>
        <taxon>Rhodocyclales</taxon>
        <taxon>Rhodocyclaceae</taxon>
        <taxon>Oryzomicrobium</taxon>
    </lineage>
</organism>
<dbReference type="InterPro" id="IPR008207">
    <property type="entry name" value="Sig_transdc_His_kin_Hpt_dom"/>
</dbReference>
<dbReference type="InterPro" id="IPR037522">
    <property type="entry name" value="HD_GYP_dom"/>
</dbReference>
<dbReference type="KEGG" id="otr:OTERR_06660"/>
<dbReference type="InterPro" id="IPR052020">
    <property type="entry name" value="Cyclic_di-GMP/3'3'-cGAMP_PDE"/>
</dbReference>
<dbReference type="RefSeq" id="WP_149424864.1">
    <property type="nucleotide sequence ID" value="NZ_CP022579.1"/>
</dbReference>
<gene>
    <name evidence="6" type="ORF">OTERR_06660</name>
</gene>
<protein>
    <recommendedName>
        <fullName evidence="8">HD-GYP domain-containing protein</fullName>
    </recommendedName>
</protein>
<dbReference type="PROSITE" id="PS51832">
    <property type="entry name" value="HD_GYP"/>
    <property type="match status" value="1"/>
</dbReference>
<evidence type="ECO:0000259" key="4">
    <source>
        <dbReference type="PROSITE" id="PS50894"/>
    </source>
</evidence>
<feature type="region of interest" description="Disordered" evidence="3">
    <location>
        <begin position="160"/>
        <end position="186"/>
    </location>
</feature>
<dbReference type="Pfam" id="PF01627">
    <property type="entry name" value="Hpt"/>
    <property type="match status" value="1"/>
</dbReference>
<dbReference type="PANTHER" id="PTHR45228:SF4">
    <property type="entry name" value="LIPOPROTEIN"/>
    <property type="match status" value="1"/>
</dbReference>